<dbReference type="InterPro" id="IPR011545">
    <property type="entry name" value="DEAD/DEAH_box_helicase_dom"/>
</dbReference>
<dbReference type="EC" id="5.6.2.4" evidence="11"/>
<dbReference type="NCBIfam" id="TIGR00614">
    <property type="entry name" value="recQ_fam"/>
    <property type="match status" value="1"/>
</dbReference>
<evidence type="ECO:0000256" key="10">
    <source>
        <dbReference type="ARBA" id="ARBA00034617"/>
    </source>
</evidence>
<evidence type="ECO:0000256" key="9">
    <source>
        <dbReference type="ARBA" id="ARBA00023242"/>
    </source>
</evidence>
<dbReference type="Pfam" id="PF00098">
    <property type="entry name" value="zf-CCHC"/>
    <property type="match status" value="1"/>
</dbReference>
<dbReference type="GO" id="GO:0043138">
    <property type="term" value="F:3'-5' DNA helicase activity"/>
    <property type="evidence" value="ECO:0007669"/>
    <property type="project" value="UniProtKB-EC"/>
</dbReference>
<evidence type="ECO:0000256" key="1">
    <source>
        <dbReference type="ARBA" id="ARBA00004123"/>
    </source>
</evidence>
<keyword evidence="13" id="KW-0862">Zinc</keyword>
<evidence type="ECO:0000259" key="17">
    <source>
        <dbReference type="PROSITE" id="PS51194"/>
    </source>
</evidence>
<feature type="region of interest" description="Disordered" evidence="14">
    <location>
        <begin position="267"/>
        <end position="297"/>
    </location>
</feature>
<feature type="domain" description="Helicase C-terminal" evidence="17">
    <location>
        <begin position="981"/>
        <end position="1140"/>
    </location>
</feature>
<dbReference type="CDD" id="cd22289">
    <property type="entry name" value="RecQL4_SLD2_NTD"/>
    <property type="match status" value="1"/>
</dbReference>
<dbReference type="SUPFAM" id="SSF52540">
    <property type="entry name" value="P-loop containing nucleoside triphosphate hydrolases"/>
    <property type="match status" value="1"/>
</dbReference>
<dbReference type="SMART" id="SM00343">
    <property type="entry name" value="ZnF_C2HC"/>
    <property type="match status" value="1"/>
</dbReference>
<evidence type="ECO:0000256" key="7">
    <source>
        <dbReference type="ARBA" id="ARBA00023125"/>
    </source>
</evidence>
<keyword evidence="3" id="KW-0547">Nucleotide-binding</keyword>
<dbReference type="InterPro" id="IPR014001">
    <property type="entry name" value="Helicase_ATP-bd"/>
</dbReference>
<dbReference type="Pfam" id="PF00271">
    <property type="entry name" value="Helicase_C"/>
    <property type="match status" value="1"/>
</dbReference>
<dbReference type="Gene3D" id="3.40.50.300">
    <property type="entry name" value="P-loop containing nucleotide triphosphate hydrolases"/>
    <property type="match status" value="2"/>
</dbReference>
<evidence type="ECO:0000256" key="4">
    <source>
        <dbReference type="ARBA" id="ARBA00022801"/>
    </source>
</evidence>
<keyword evidence="5 18" id="KW-0347">Helicase</keyword>
<keyword evidence="6" id="KW-0067">ATP-binding</keyword>
<gene>
    <name evidence="18" type="ORF">V1478_006521</name>
</gene>
<dbReference type="PANTHER" id="PTHR13710">
    <property type="entry name" value="DNA HELICASE RECQ FAMILY MEMBER"/>
    <property type="match status" value="1"/>
</dbReference>
<evidence type="ECO:0000256" key="6">
    <source>
        <dbReference type="ARBA" id="ARBA00022840"/>
    </source>
</evidence>
<evidence type="ECO:0000259" key="16">
    <source>
        <dbReference type="PROSITE" id="PS51192"/>
    </source>
</evidence>
<evidence type="ECO:0000256" key="13">
    <source>
        <dbReference type="PROSITE-ProRule" id="PRU00047"/>
    </source>
</evidence>
<dbReference type="PROSITE" id="PS50158">
    <property type="entry name" value="ZF_CCHC"/>
    <property type="match status" value="1"/>
</dbReference>
<dbReference type="PROSITE" id="PS51194">
    <property type="entry name" value="HELICASE_CTER"/>
    <property type="match status" value="1"/>
</dbReference>
<feature type="compositionally biased region" description="Basic and acidic residues" evidence="14">
    <location>
        <begin position="184"/>
        <end position="195"/>
    </location>
</feature>
<dbReference type="PANTHER" id="PTHR13710:SF108">
    <property type="entry name" value="ATP-DEPENDENT DNA HELICASE Q4"/>
    <property type="match status" value="1"/>
</dbReference>
<evidence type="ECO:0000313" key="18">
    <source>
        <dbReference type="EMBL" id="KAL2728889.1"/>
    </source>
</evidence>
<name>A0ABD2B832_VESSQ</name>
<feature type="region of interest" description="Disordered" evidence="14">
    <location>
        <begin position="391"/>
        <end position="468"/>
    </location>
</feature>
<evidence type="ECO:0000259" key="15">
    <source>
        <dbReference type="PROSITE" id="PS50158"/>
    </source>
</evidence>
<feature type="domain" description="CCHC-type" evidence="15">
    <location>
        <begin position="607"/>
        <end position="621"/>
    </location>
</feature>
<feature type="domain" description="Helicase ATP-binding" evidence="16">
    <location>
        <begin position="773"/>
        <end position="950"/>
    </location>
</feature>
<evidence type="ECO:0000256" key="14">
    <source>
        <dbReference type="SAM" id="MobiDB-lite"/>
    </source>
</evidence>
<dbReference type="InterPro" id="IPR001650">
    <property type="entry name" value="Helicase_C-like"/>
</dbReference>
<dbReference type="SUPFAM" id="SSF57756">
    <property type="entry name" value="Retrovirus zinc finger-like domains"/>
    <property type="match status" value="1"/>
</dbReference>
<feature type="compositionally biased region" description="Basic residues" evidence="14">
    <location>
        <begin position="397"/>
        <end position="407"/>
    </location>
</feature>
<evidence type="ECO:0000256" key="11">
    <source>
        <dbReference type="ARBA" id="ARBA00034808"/>
    </source>
</evidence>
<dbReference type="SMART" id="SM00487">
    <property type="entry name" value="DEXDc"/>
    <property type="match status" value="1"/>
</dbReference>
<dbReference type="CDD" id="cd18018">
    <property type="entry name" value="DEXHc_RecQ4-like"/>
    <property type="match status" value="1"/>
</dbReference>
<dbReference type="FunFam" id="3.40.50.300:FF:000772">
    <property type="entry name" value="ATP-dependent DNA helicase Q4"/>
    <property type="match status" value="1"/>
</dbReference>
<comment type="catalytic activity">
    <reaction evidence="10">
        <text>Couples ATP hydrolysis with the unwinding of duplex DNA by translocating in the 3'-5' direction.</text>
        <dbReference type="EC" id="5.6.2.4"/>
    </reaction>
</comment>
<dbReference type="Gene3D" id="1.10.10.1460">
    <property type="match status" value="1"/>
</dbReference>
<dbReference type="InterPro" id="IPR004589">
    <property type="entry name" value="DNA_helicase_ATP-dep_RecQ"/>
</dbReference>
<evidence type="ECO:0000256" key="3">
    <source>
        <dbReference type="ARBA" id="ARBA00022741"/>
    </source>
</evidence>
<dbReference type="GO" id="GO:0003677">
    <property type="term" value="F:DNA binding"/>
    <property type="evidence" value="ECO:0007669"/>
    <property type="project" value="UniProtKB-KW"/>
</dbReference>
<keyword evidence="8" id="KW-0413">Isomerase</keyword>
<keyword evidence="13" id="KW-0863">Zinc-finger</keyword>
<dbReference type="Pfam" id="PF00270">
    <property type="entry name" value="DEAD"/>
    <property type="match status" value="1"/>
</dbReference>
<evidence type="ECO:0000256" key="8">
    <source>
        <dbReference type="ARBA" id="ARBA00023235"/>
    </source>
</evidence>
<comment type="caution">
    <text evidence="18">The sequence shown here is derived from an EMBL/GenBank/DDBJ whole genome shotgun (WGS) entry which is preliminary data.</text>
</comment>
<dbReference type="GO" id="GO:0005524">
    <property type="term" value="F:ATP binding"/>
    <property type="evidence" value="ECO:0007669"/>
    <property type="project" value="UniProtKB-KW"/>
</dbReference>
<feature type="region of interest" description="Disordered" evidence="14">
    <location>
        <begin position="161"/>
        <end position="195"/>
    </location>
</feature>
<dbReference type="InterPro" id="IPR027417">
    <property type="entry name" value="P-loop_NTPase"/>
</dbReference>
<feature type="compositionally biased region" description="Basic and acidic residues" evidence="14">
    <location>
        <begin position="286"/>
        <end position="295"/>
    </location>
</feature>
<feature type="compositionally biased region" description="Low complexity" evidence="14">
    <location>
        <begin position="267"/>
        <end position="277"/>
    </location>
</feature>
<organism evidence="18 19">
    <name type="scientific">Vespula squamosa</name>
    <name type="common">Southern yellow jacket</name>
    <name type="synonym">Wasp</name>
    <dbReference type="NCBI Taxonomy" id="30214"/>
    <lineage>
        <taxon>Eukaryota</taxon>
        <taxon>Metazoa</taxon>
        <taxon>Ecdysozoa</taxon>
        <taxon>Arthropoda</taxon>
        <taxon>Hexapoda</taxon>
        <taxon>Insecta</taxon>
        <taxon>Pterygota</taxon>
        <taxon>Neoptera</taxon>
        <taxon>Endopterygota</taxon>
        <taxon>Hymenoptera</taxon>
        <taxon>Apocrita</taxon>
        <taxon>Aculeata</taxon>
        <taxon>Vespoidea</taxon>
        <taxon>Vespidae</taxon>
        <taxon>Vespinae</taxon>
        <taxon>Vespula</taxon>
    </lineage>
</organism>
<dbReference type="GO" id="GO:0005634">
    <property type="term" value="C:nucleus"/>
    <property type="evidence" value="ECO:0007669"/>
    <property type="project" value="UniProtKB-SubCell"/>
</dbReference>
<keyword evidence="7" id="KW-0238">DNA-binding</keyword>
<keyword evidence="9" id="KW-0539">Nucleus</keyword>
<comment type="catalytic activity">
    <reaction evidence="12">
        <text>ATP + H2O = ADP + phosphate + H(+)</text>
        <dbReference type="Rhea" id="RHEA:13065"/>
        <dbReference type="ChEBI" id="CHEBI:15377"/>
        <dbReference type="ChEBI" id="CHEBI:15378"/>
        <dbReference type="ChEBI" id="CHEBI:30616"/>
        <dbReference type="ChEBI" id="CHEBI:43474"/>
        <dbReference type="ChEBI" id="CHEBI:456216"/>
    </reaction>
</comment>
<evidence type="ECO:0000313" key="19">
    <source>
        <dbReference type="Proteomes" id="UP001607302"/>
    </source>
</evidence>
<keyword evidence="4" id="KW-0378">Hydrolase</keyword>
<keyword evidence="13" id="KW-0479">Metal-binding</keyword>
<dbReference type="PROSITE" id="PS51192">
    <property type="entry name" value="HELICASE_ATP_BIND_1"/>
    <property type="match status" value="1"/>
</dbReference>
<dbReference type="EMBL" id="JAUDFV010000132">
    <property type="protein sequence ID" value="KAL2728889.1"/>
    <property type="molecule type" value="Genomic_DNA"/>
</dbReference>
<dbReference type="Proteomes" id="UP001607302">
    <property type="component" value="Unassembled WGS sequence"/>
</dbReference>
<dbReference type="SMART" id="SM00490">
    <property type="entry name" value="HELICc"/>
    <property type="match status" value="1"/>
</dbReference>
<dbReference type="GO" id="GO:0008270">
    <property type="term" value="F:zinc ion binding"/>
    <property type="evidence" value="ECO:0007669"/>
    <property type="project" value="UniProtKB-KW"/>
</dbReference>
<keyword evidence="19" id="KW-1185">Reference proteome</keyword>
<dbReference type="Gene3D" id="4.10.60.10">
    <property type="entry name" value="Zinc finger, CCHC-type"/>
    <property type="match status" value="1"/>
</dbReference>
<reference evidence="18 19" key="1">
    <citation type="journal article" date="2024" name="Ann. Entomol. Soc. Am.">
        <title>Genomic analyses of the southern and eastern yellowjacket wasps (Hymenoptera: Vespidae) reveal evolutionary signatures of social life.</title>
        <authorList>
            <person name="Catto M.A."/>
            <person name="Caine P.B."/>
            <person name="Orr S.E."/>
            <person name="Hunt B.G."/>
            <person name="Goodisman M.A.D."/>
        </authorList>
    </citation>
    <scope>NUCLEOTIDE SEQUENCE [LARGE SCALE GENOMIC DNA]</scope>
    <source>
        <strain evidence="18">233</strain>
        <tissue evidence="18">Head and thorax</tissue>
    </source>
</reference>
<evidence type="ECO:0000256" key="12">
    <source>
        <dbReference type="ARBA" id="ARBA00049360"/>
    </source>
</evidence>
<comment type="subcellular location">
    <subcellularLocation>
        <location evidence="1">Nucleus</location>
    </subcellularLocation>
</comment>
<dbReference type="InterPro" id="IPR036875">
    <property type="entry name" value="Znf_CCHC_sf"/>
</dbReference>
<dbReference type="InterPro" id="IPR001878">
    <property type="entry name" value="Znf_CCHC"/>
</dbReference>
<sequence>MELLQDPVFKSRYQKYKRRVKLWESDFMEKYGRKPTRNDIKEADIAIKEAYKMYWKLKTDALEETLMDITFSDDTQTNISVESPVRKAVGKTERKSLINSNEKDSENIDPTTASLVDEPEIKNLKDVWSDSICKSTDSSIKKKEKLLVGKSTSFQLSRNKFTSSNFTKRNPRKSLPQTKVKNNVKKDETPDKSETTIDVVEEDTNKKTKTIFGDSVKIVSTESTVNSQSVNTIHELIENQIITVNRNVNEGWLNRCVEEKNVDKSSISQRLSSLSDSGTESMESNSPKEVKKLSNDKSLQVSDEEDFICNSDTEEDHKNKRIRNSNKRLNDCDRAIKRPCIETNNLLSNTLLKINDSEINVLTVCNTEINNASMELNLQSIKNNIDEEKQIVQSKNTSRRNTPKSKKNNSNTDNCVSEDTSLKEKKVTRTRRRTQRAENKNNKRTKEKSNETKPTRRSRRKQVIDNEKNSEDSLLAVENIDMPVFGIETLEAVPRIAICSSNTGDLVADFSNSVSLLDSVTSTDSATNNFKGAKTDKEKLKQKIGTKNLNDNFVRINLKKKVFVRGKKSFNLSKYKKNQWKQKKKALESSEDNLDVIDYIEKNGLSCFKCGETGHFARNCKVLKTTNLLPLIEVDELAEYPSLEEAEKMASQGALVAHNKQINKLPEKPLYVSQKEELQLIYNEDEYILDDADIADIMEEIEEEKEVEMKEISAMHKIPDELLAKLVLPEIKVLTALYSTKEDQSLIDTPKEVFEVLNMFGYNSFRPGQEKAIMRILSGQSTLLTLSTGSGKSLCYQLPAYLYSKYSTCITLVISPLVSLMDDQVTGMPSFISAACLHTNQTSTVRDNVMRLVKESKIQILLISPEAVVAGEKSTGFGALLRELPPIAFACIDEAHCISQWSHNFRPSYLMVCRVLKEKLGVKTVLGLTATATRSTAESIVCHLDIHDKMAGIISDVPLPNNLFLTVSRDEQRDNALVKLLLSERFKECNSIIIYCTRREECMRIAGLLRVSLQDPKQIAKVKSKVSHIAEAYHAGLSSYRRKIVQKAFMNGQTKIVVATVAFGMGINKSDIRSVIHYNMPATFEGYVQEVGRAGRDGLTAQCHLFLSPEENSDKWELRRHIYANSIDRHTIRRLLAKVFIPCSCAQINKNTPAKRCSGHEVGLPIDEMVKTLDITEEMILTFLCYLELYHKKFLTVLSSAYTMAKVSSYNGPQALKLAAQSCPPLAMAIALDLKKGISHEKSTTIEFNVIDIASIIGWDSGVVKKHLKDLEWKTVNGKSKRSAISVRYDTLGLRVKAQGDLTDSELDEALDILVSRSQLQEVSSLRQLESISMSLQKFSVPVVNQCSTMSEDIINKSEGLKNTIRNYFQLDHSLTSETVCRSQIKLLNEAQIASDVRSLILSYKDNNFTGRAVARIFHGIQSPNYPAIVWNKCRFWRTHISSDFNAICQIATKEILALHSIIVIRNLIGLNMIGKNEEEENNDNNLYRIKLISNKRKSLEDNTAQIQEKIKHCFAQLTDALRLRERQLLRQAEAVHTQQLSLLQSSLDFIPSLIVNLQKKEDLLEQIHHFGNIELSGTNCITVKDIEPYKVAEYEEANKDHVSFDKSIKFEKDVDAITKQMRNIDIDKLNISLDCASIFDDSRSFLNSSLNSSIENERHLQILESNNISEMCKDSKVLPLCSSLYIIKKDPNTCVKENGEHQFNNKCANNLQDNNIPNRGADILMNGVSEDINIRVQLHEKSLDKTDSFESNHSDDQHDISDRIKNMESIKNQDVLKPVCEHPKQVQQWLQQILVETEIEPIVHEVGQFSELSEVQHYNKLQLET</sequence>
<evidence type="ECO:0000256" key="2">
    <source>
        <dbReference type="ARBA" id="ARBA00005446"/>
    </source>
</evidence>
<comment type="similarity">
    <text evidence="2">Belongs to the helicase family. RecQ subfamily.</text>
</comment>
<dbReference type="GO" id="GO:0016787">
    <property type="term" value="F:hydrolase activity"/>
    <property type="evidence" value="ECO:0007669"/>
    <property type="project" value="UniProtKB-KW"/>
</dbReference>
<protein>
    <recommendedName>
        <fullName evidence="11">DNA 3'-5' helicase</fullName>
        <ecNumber evidence="11">5.6.2.4</ecNumber>
    </recommendedName>
</protein>
<proteinExistence type="inferred from homology"/>
<accession>A0ABD2B832</accession>
<evidence type="ECO:0000256" key="5">
    <source>
        <dbReference type="ARBA" id="ARBA00022806"/>
    </source>
</evidence>